<dbReference type="PANTHER" id="PTHR45725">
    <property type="entry name" value="FORMIN HOMOLOGY 2 FAMILY MEMBER"/>
    <property type="match status" value="1"/>
</dbReference>
<dbReference type="InterPro" id="IPR051425">
    <property type="entry name" value="Formin_Homology"/>
</dbReference>
<dbReference type="AlphaFoldDB" id="A0A1Y1IIU5"/>
<evidence type="ECO:0000256" key="1">
    <source>
        <dbReference type="SAM" id="MobiDB-lite"/>
    </source>
</evidence>
<dbReference type="PRINTS" id="PR01217">
    <property type="entry name" value="PRICHEXTENSN"/>
</dbReference>
<protein>
    <submittedName>
        <fullName evidence="3">Uncharacterized protein</fullName>
    </submittedName>
</protein>
<reference evidence="3 4" key="1">
    <citation type="journal article" date="2014" name="Nat. Commun.">
        <title>Klebsormidium flaccidum genome reveals primary factors for plant terrestrial adaptation.</title>
        <authorList>
            <person name="Hori K."/>
            <person name="Maruyama F."/>
            <person name="Fujisawa T."/>
            <person name="Togashi T."/>
            <person name="Yamamoto N."/>
            <person name="Seo M."/>
            <person name="Sato S."/>
            <person name="Yamada T."/>
            <person name="Mori H."/>
            <person name="Tajima N."/>
            <person name="Moriyama T."/>
            <person name="Ikeuchi M."/>
            <person name="Watanabe M."/>
            <person name="Wada H."/>
            <person name="Kobayashi K."/>
            <person name="Saito M."/>
            <person name="Masuda T."/>
            <person name="Sasaki-Sekimoto Y."/>
            <person name="Mashiguchi K."/>
            <person name="Awai K."/>
            <person name="Shimojima M."/>
            <person name="Masuda S."/>
            <person name="Iwai M."/>
            <person name="Nobusawa T."/>
            <person name="Narise T."/>
            <person name="Kondo S."/>
            <person name="Saito H."/>
            <person name="Sato R."/>
            <person name="Murakawa M."/>
            <person name="Ihara Y."/>
            <person name="Oshima-Yamada Y."/>
            <person name="Ohtaka K."/>
            <person name="Satoh M."/>
            <person name="Sonobe K."/>
            <person name="Ishii M."/>
            <person name="Ohtani R."/>
            <person name="Kanamori-Sato M."/>
            <person name="Honoki R."/>
            <person name="Miyazaki D."/>
            <person name="Mochizuki H."/>
            <person name="Umetsu J."/>
            <person name="Higashi K."/>
            <person name="Shibata D."/>
            <person name="Kamiya Y."/>
            <person name="Sato N."/>
            <person name="Nakamura Y."/>
            <person name="Tabata S."/>
            <person name="Ida S."/>
            <person name="Kurokawa K."/>
            <person name="Ohta H."/>
        </authorList>
    </citation>
    <scope>NUCLEOTIDE SEQUENCE [LARGE SCALE GENOMIC DNA]</scope>
    <source>
        <strain evidence="3 4">NIES-2285</strain>
    </source>
</reference>
<feature type="compositionally biased region" description="Pro residues" evidence="1">
    <location>
        <begin position="74"/>
        <end position="108"/>
    </location>
</feature>
<organism evidence="3 4">
    <name type="scientific">Klebsormidium nitens</name>
    <name type="common">Green alga</name>
    <name type="synonym">Ulothrix nitens</name>
    <dbReference type="NCBI Taxonomy" id="105231"/>
    <lineage>
        <taxon>Eukaryota</taxon>
        <taxon>Viridiplantae</taxon>
        <taxon>Streptophyta</taxon>
        <taxon>Klebsormidiophyceae</taxon>
        <taxon>Klebsormidiales</taxon>
        <taxon>Klebsormidiaceae</taxon>
        <taxon>Klebsormidium</taxon>
    </lineage>
</organism>
<gene>
    <name evidence="3" type="ORF">KFL_006850040</name>
</gene>
<dbReference type="OMA" id="PREMNAW"/>
<feature type="compositionally biased region" description="Pro residues" evidence="1">
    <location>
        <begin position="33"/>
        <end position="51"/>
    </location>
</feature>
<keyword evidence="2" id="KW-1133">Transmembrane helix</keyword>
<evidence type="ECO:0000313" key="4">
    <source>
        <dbReference type="Proteomes" id="UP000054558"/>
    </source>
</evidence>
<feature type="transmembrane region" description="Helical" evidence="2">
    <location>
        <begin position="496"/>
        <end position="518"/>
    </location>
</feature>
<keyword evidence="2" id="KW-0812">Transmembrane</keyword>
<dbReference type="EMBL" id="DF237634">
    <property type="protein sequence ID" value="GAQ90790.1"/>
    <property type="molecule type" value="Genomic_DNA"/>
</dbReference>
<proteinExistence type="predicted"/>
<name>A0A1Y1IIU5_KLENI</name>
<evidence type="ECO:0000256" key="2">
    <source>
        <dbReference type="SAM" id="Phobius"/>
    </source>
</evidence>
<feature type="region of interest" description="Disordered" evidence="1">
    <location>
        <begin position="16"/>
        <end position="114"/>
    </location>
</feature>
<accession>A0A1Y1IIU5</accession>
<dbReference type="PANTHER" id="PTHR45725:SF1">
    <property type="entry name" value="DISHEVELLED ASSOCIATED ACTIVATOR OF MORPHOGENESIS, ISOFORM D"/>
    <property type="match status" value="1"/>
</dbReference>
<keyword evidence="2" id="KW-0472">Membrane</keyword>
<sequence length="527" mass="53867">MQLLLATRCRNQVASTTLSLTTQPSSPTSARFCPPPPKAPPPPVQPPPNPPLHRCNHPLWRTRPRATPSGQSPSGPPLQPPPNQPPPQKPPPSLPPPPFQAVPPPPHAPCDDSCSGSLGSGTIVISISTRGRNFDFLDGGSSTPAIKTPVAVSTFDFGNTPPAVFTDVSAAATSYVAASALVLTQTPADSSGSALFFAPDSGTLAFPVSGPAPSGSVYMISGAQAMGCSASDAWQAATGAAARACTWRATPAGLYARYDAVSNTAATSALRPENWGGIYGLYLFKKAEVVVPSSTVTVDPANATSIQGVAGSTEMGGVCGYAASVSGTEGVTGFAAYYPGEIHPVNTSPSVSGEGGSRRKLLSTERTVPVASGLLFLKQGNRTYGPDSGSLMFGGVSDAGVDSFSLSAFQYNNCTPRQLDSVTGFDGCVWTQVPHSITLNYNATAQTMVLENLGKGMCNNVYMLLSVSSVPPPPPPPPAITSSPPRVNASGSSGGFLVPLLGAIAGVSVVSGLVFIAAGGRCKSRRD</sequence>
<feature type="compositionally biased region" description="Basic residues" evidence="1">
    <location>
        <begin position="54"/>
        <end position="64"/>
    </location>
</feature>
<dbReference type="Proteomes" id="UP000054558">
    <property type="component" value="Unassembled WGS sequence"/>
</dbReference>
<evidence type="ECO:0000313" key="3">
    <source>
        <dbReference type="EMBL" id="GAQ90790.1"/>
    </source>
</evidence>
<feature type="compositionally biased region" description="Low complexity" evidence="1">
    <location>
        <begin position="16"/>
        <end position="29"/>
    </location>
</feature>
<keyword evidence="4" id="KW-1185">Reference proteome</keyword>